<evidence type="ECO:0000256" key="2">
    <source>
        <dbReference type="ARBA" id="ARBA00023172"/>
    </source>
</evidence>
<comment type="caution">
    <text evidence="6">The sequence shown here is derived from an EMBL/GenBank/DDBJ whole genome shotgun (WGS) entry which is preliminary data.</text>
</comment>
<dbReference type="Pfam" id="PF07508">
    <property type="entry name" value="Recombinase"/>
    <property type="match status" value="1"/>
</dbReference>
<sequence length="176" mass="18546">MSQSRIMSLVEAVGNVTVGFGIALAAQMGLFRLVGIEASLRAQLGLTACDMPEANNLTVGIMALVAEQEREAISRRTREALAAAKARGVRLGNPRGAAALRRAGLGGAPLRRAVSDNADAHARALAPLMGELKGLGFTSLRAIAAELNRRGILTRRGGGWHVSTVRNLIARIDMIE</sequence>
<dbReference type="Proteomes" id="UP001320702">
    <property type="component" value="Unassembled WGS sequence"/>
</dbReference>
<gene>
    <name evidence="6" type="ORF">MU516_07820</name>
</gene>
<dbReference type="SUPFAM" id="SSF53041">
    <property type="entry name" value="Resolvase-like"/>
    <property type="match status" value="1"/>
</dbReference>
<dbReference type="PANTHER" id="PTHR30461:SF2">
    <property type="entry name" value="SERINE RECOMBINASE PINE-RELATED"/>
    <property type="match status" value="1"/>
</dbReference>
<evidence type="ECO:0000313" key="6">
    <source>
        <dbReference type="EMBL" id="MCT4332774.1"/>
    </source>
</evidence>
<dbReference type="InterPro" id="IPR036162">
    <property type="entry name" value="Resolvase-like_N_sf"/>
</dbReference>
<dbReference type="PANTHER" id="PTHR30461">
    <property type="entry name" value="DNA-INVERTASE FROM LAMBDOID PROPHAGE"/>
    <property type="match status" value="1"/>
</dbReference>
<reference evidence="6 7" key="1">
    <citation type="submission" date="2022-04" db="EMBL/GenBank/DDBJ databases">
        <title>Paracoccus sp. YLB-12 draft genome sequence.</title>
        <authorList>
            <person name="Yu L."/>
        </authorList>
    </citation>
    <scope>NUCLEOTIDE SEQUENCE [LARGE SCALE GENOMIC DNA]</scope>
    <source>
        <strain evidence="6 7">YLB-12</strain>
    </source>
</reference>
<protein>
    <submittedName>
        <fullName evidence="6">Recombinase family protein</fullName>
    </submittedName>
</protein>
<dbReference type="Gene3D" id="3.40.50.1390">
    <property type="entry name" value="Resolvase, N-terminal catalytic domain"/>
    <property type="match status" value="1"/>
</dbReference>
<keyword evidence="3" id="KW-1133">Transmembrane helix</keyword>
<keyword evidence="3" id="KW-0472">Membrane</keyword>
<evidence type="ECO:0000256" key="1">
    <source>
        <dbReference type="ARBA" id="ARBA00023125"/>
    </source>
</evidence>
<dbReference type="InterPro" id="IPR055644">
    <property type="entry name" value="DUF7220"/>
</dbReference>
<dbReference type="EMBL" id="JANAVZ010000004">
    <property type="protein sequence ID" value="MCT4332774.1"/>
    <property type="molecule type" value="Genomic_DNA"/>
</dbReference>
<feature type="domain" description="Resolvase/invertase-type recombinase catalytic" evidence="4">
    <location>
        <begin position="52"/>
        <end position="89"/>
    </location>
</feature>
<proteinExistence type="predicted"/>
<dbReference type="InterPro" id="IPR006119">
    <property type="entry name" value="Resolv_N"/>
</dbReference>
<keyword evidence="7" id="KW-1185">Reference proteome</keyword>
<keyword evidence="3" id="KW-0812">Transmembrane</keyword>
<feature type="domain" description="Recombinase" evidence="5">
    <location>
        <begin position="138"/>
        <end position="169"/>
    </location>
</feature>
<dbReference type="InterPro" id="IPR050639">
    <property type="entry name" value="SSR_resolvase"/>
</dbReference>
<dbReference type="Pfam" id="PF23858">
    <property type="entry name" value="DUF7220"/>
    <property type="match status" value="1"/>
</dbReference>
<feature type="transmembrane region" description="Helical" evidence="3">
    <location>
        <begin position="12"/>
        <end position="34"/>
    </location>
</feature>
<dbReference type="Pfam" id="PF00239">
    <property type="entry name" value="Resolvase"/>
    <property type="match status" value="1"/>
</dbReference>
<keyword evidence="2" id="KW-0233">DNA recombination</keyword>
<evidence type="ECO:0000256" key="3">
    <source>
        <dbReference type="SAM" id="Phobius"/>
    </source>
</evidence>
<evidence type="ECO:0000259" key="4">
    <source>
        <dbReference type="Pfam" id="PF00239"/>
    </source>
</evidence>
<evidence type="ECO:0000259" key="5">
    <source>
        <dbReference type="Pfam" id="PF07508"/>
    </source>
</evidence>
<dbReference type="InterPro" id="IPR011109">
    <property type="entry name" value="DNA_bind_recombinase_dom"/>
</dbReference>
<accession>A0ABT2K9X0</accession>
<evidence type="ECO:0000313" key="7">
    <source>
        <dbReference type="Proteomes" id="UP001320702"/>
    </source>
</evidence>
<dbReference type="RefSeq" id="WP_260276652.1">
    <property type="nucleotide sequence ID" value="NZ_JANAVZ010000004.1"/>
</dbReference>
<organism evidence="6 7">
    <name type="scientific">Paracoccus maritimus</name>
    <dbReference type="NCBI Taxonomy" id="2933292"/>
    <lineage>
        <taxon>Bacteria</taxon>
        <taxon>Pseudomonadati</taxon>
        <taxon>Pseudomonadota</taxon>
        <taxon>Alphaproteobacteria</taxon>
        <taxon>Rhodobacterales</taxon>
        <taxon>Paracoccaceae</taxon>
        <taxon>Paracoccus</taxon>
    </lineage>
</organism>
<name>A0ABT2K9X0_9RHOB</name>
<keyword evidence="1" id="KW-0238">DNA-binding</keyword>